<keyword evidence="4 8" id="KW-0067">ATP-binding</keyword>
<dbReference type="PROSITE" id="PS00211">
    <property type="entry name" value="ABC_TRANSPORTER_1"/>
    <property type="match status" value="1"/>
</dbReference>
<comment type="subcellular location">
    <subcellularLocation>
        <location evidence="1">Cell membrane</location>
        <topology evidence="1">Peripheral membrane protein</topology>
    </subcellularLocation>
</comment>
<gene>
    <name evidence="8" type="ORF">BJY28_003049</name>
</gene>
<feature type="domain" description="ABC transporter" evidence="7">
    <location>
        <begin position="18"/>
        <end position="245"/>
    </location>
</feature>
<comment type="caution">
    <text evidence="8">The sequence shown here is derived from an EMBL/GenBank/DDBJ whole genome shotgun (WGS) entry which is preliminary data.</text>
</comment>
<dbReference type="EMBL" id="JACBZX010000001">
    <property type="protein sequence ID" value="NYG38580.1"/>
    <property type="molecule type" value="Genomic_DNA"/>
</dbReference>
<organism evidence="8 9">
    <name type="scientific">Janibacter alkaliphilus</name>
    <dbReference type="NCBI Taxonomy" id="1069963"/>
    <lineage>
        <taxon>Bacteria</taxon>
        <taxon>Bacillati</taxon>
        <taxon>Actinomycetota</taxon>
        <taxon>Actinomycetes</taxon>
        <taxon>Micrococcales</taxon>
        <taxon>Intrasporangiaceae</taxon>
        <taxon>Janibacter</taxon>
    </lineage>
</organism>
<dbReference type="PANTHER" id="PTHR42711">
    <property type="entry name" value="ABC TRANSPORTER ATP-BINDING PROTEIN"/>
    <property type="match status" value="1"/>
</dbReference>
<evidence type="ECO:0000256" key="1">
    <source>
        <dbReference type="ARBA" id="ARBA00004202"/>
    </source>
</evidence>
<dbReference type="GO" id="GO:0005886">
    <property type="term" value="C:plasma membrane"/>
    <property type="evidence" value="ECO:0007669"/>
    <property type="project" value="UniProtKB-SubCell"/>
</dbReference>
<evidence type="ECO:0000259" key="7">
    <source>
        <dbReference type="PROSITE" id="PS50893"/>
    </source>
</evidence>
<dbReference type="InterPro" id="IPR003439">
    <property type="entry name" value="ABC_transporter-like_ATP-bd"/>
</dbReference>
<dbReference type="PANTHER" id="PTHR42711:SF17">
    <property type="entry name" value="ABC TRANSPORTER ATP-BINDING PROTEIN"/>
    <property type="match status" value="1"/>
</dbReference>
<dbReference type="SMART" id="SM00382">
    <property type="entry name" value="AAA"/>
    <property type="match status" value="1"/>
</dbReference>
<dbReference type="SUPFAM" id="SSF52540">
    <property type="entry name" value="P-loop containing nucleoside triphosphate hydrolases"/>
    <property type="match status" value="1"/>
</dbReference>
<dbReference type="InterPro" id="IPR027417">
    <property type="entry name" value="P-loop_NTPase"/>
</dbReference>
<dbReference type="Pfam" id="PF00005">
    <property type="entry name" value="ABC_tran"/>
    <property type="match status" value="1"/>
</dbReference>
<dbReference type="InterPro" id="IPR003593">
    <property type="entry name" value="AAA+_ATPase"/>
</dbReference>
<accession>A0A852XAL4</accession>
<dbReference type="PROSITE" id="PS50893">
    <property type="entry name" value="ABC_TRANSPORTER_2"/>
    <property type="match status" value="1"/>
</dbReference>
<keyword evidence="2" id="KW-0813">Transport</keyword>
<evidence type="ECO:0000256" key="3">
    <source>
        <dbReference type="ARBA" id="ARBA00022741"/>
    </source>
</evidence>
<dbReference type="AlphaFoldDB" id="A0A852XAL4"/>
<dbReference type="RefSeq" id="WP_179463753.1">
    <property type="nucleotide sequence ID" value="NZ_JACBZX010000001.1"/>
</dbReference>
<protein>
    <submittedName>
        <fullName evidence="8">ABC-2 type transport system ATP-binding protein</fullName>
    </submittedName>
</protein>
<sequence length="348" mass="36558">MQTRAAATTGDGAGAPAIRLDGVHKTFTVHGEPVRAVDGVDLSIGLGEVVAVLGANGAGKTTTLDMVLGLTSPTSGTVSVFGMSPRRAVDAGRVSAVLQTGGLLRDLTVAETVTMIASTFADPQPVDEVLARAGLTELARRKVSKCSGGEQQRLRFALALLPDPDLLVLDEPTAGMDVGARRDFWATMHAEAAQGRTIVFATHYLEEADTFAERIVMMARGRIVADGTTEQIRQRASGRVVSADIADESVDEQLRDLPGVVEVHRQGERVRITAGDSDEVARRLLTDLGGQHLEISSGSLDDAFLALTGEGAGEPADPSGADRPSLTTDTHETTTDRDRQTAGEGSPR</sequence>
<evidence type="ECO:0000313" key="9">
    <source>
        <dbReference type="Proteomes" id="UP000592181"/>
    </source>
</evidence>
<reference evidence="8 9" key="1">
    <citation type="submission" date="2020-07" db="EMBL/GenBank/DDBJ databases">
        <title>Sequencing the genomes of 1000 actinobacteria strains.</title>
        <authorList>
            <person name="Klenk H.-P."/>
        </authorList>
    </citation>
    <scope>NUCLEOTIDE SEQUENCE [LARGE SCALE GENOMIC DNA]</scope>
    <source>
        <strain evidence="8 9">DSM 24723</strain>
    </source>
</reference>
<keyword evidence="9" id="KW-1185">Reference proteome</keyword>
<dbReference type="Proteomes" id="UP000592181">
    <property type="component" value="Unassembled WGS sequence"/>
</dbReference>
<evidence type="ECO:0000256" key="2">
    <source>
        <dbReference type="ARBA" id="ARBA00022448"/>
    </source>
</evidence>
<dbReference type="InterPro" id="IPR050763">
    <property type="entry name" value="ABC_transporter_ATP-binding"/>
</dbReference>
<dbReference type="CDD" id="cd03230">
    <property type="entry name" value="ABC_DR_subfamily_A"/>
    <property type="match status" value="1"/>
</dbReference>
<dbReference type="InterPro" id="IPR017871">
    <property type="entry name" value="ABC_transporter-like_CS"/>
</dbReference>
<feature type="compositionally biased region" description="Basic and acidic residues" evidence="6">
    <location>
        <begin position="329"/>
        <end position="348"/>
    </location>
</feature>
<evidence type="ECO:0000256" key="6">
    <source>
        <dbReference type="SAM" id="MobiDB-lite"/>
    </source>
</evidence>
<keyword evidence="3" id="KW-0547">Nucleotide-binding</keyword>
<evidence type="ECO:0000256" key="4">
    <source>
        <dbReference type="ARBA" id="ARBA00022840"/>
    </source>
</evidence>
<dbReference type="Gene3D" id="3.40.50.300">
    <property type="entry name" value="P-loop containing nucleotide triphosphate hydrolases"/>
    <property type="match status" value="1"/>
</dbReference>
<feature type="region of interest" description="Disordered" evidence="6">
    <location>
        <begin position="307"/>
        <end position="348"/>
    </location>
</feature>
<dbReference type="GO" id="GO:0016887">
    <property type="term" value="F:ATP hydrolysis activity"/>
    <property type="evidence" value="ECO:0007669"/>
    <property type="project" value="InterPro"/>
</dbReference>
<dbReference type="GO" id="GO:0005524">
    <property type="term" value="F:ATP binding"/>
    <property type="evidence" value="ECO:0007669"/>
    <property type="project" value="UniProtKB-KW"/>
</dbReference>
<evidence type="ECO:0000313" key="8">
    <source>
        <dbReference type="EMBL" id="NYG38580.1"/>
    </source>
</evidence>
<proteinExistence type="predicted"/>
<name>A0A852XAL4_9MICO</name>
<dbReference type="GO" id="GO:0046677">
    <property type="term" value="P:response to antibiotic"/>
    <property type="evidence" value="ECO:0007669"/>
    <property type="project" value="UniProtKB-KW"/>
</dbReference>
<evidence type="ECO:0000256" key="5">
    <source>
        <dbReference type="ARBA" id="ARBA00023251"/>
    </source>
</evidence>
<keyword evidence="5" id="KW-0046">Antibiotic resistance</keyword>